<evidence type="ECO:0000313" key="1">
    <source>
        <dbReference type="EMBL" id="BAT60061.1"/>
    </source>
</evidence>
<dbReference type="Proteomes" id="UP000236884">
    <property type="component" value="Chromosome"/>
</dbReference>
<name>A0A0S3PVV3_9BRAD</name>
<accession>A0A0S3PVV3</accession>
<proteinExistence type="predicted"/>
<dbReference type="EMBL" id="AP014946">
    <property type="protein sequence ID" value="BAT60061.1"/>
    <property type="molecule type" value="Genomic_DNA"/>
</dbReference>
<reference evidence="1 2" key="1">
    <citation type="submission" date="2015-08" db="EMBL/GenBank/DDBJ databases">
        <title>Investigation of the bacterial diversity of lava forest soil.</title>
        <authorList>
            <person name="Lee J.S."/>
        </authorList>
    </citation>
    <scope>NUCLEOTIDE SEQUENCE [LARGE SCALE GENOMIC DNA]</scope>
    <source>
        <strain evidence="1 2">GJW-30</strain>
    </source>
</reference>
<dbReference type="OrthoDB" id="8001694at2"/>
<organism evidence="1 2">
    <name type="scientific">Variibacter gotjawalensis</name>
    <dbReference type="NCBI Taxonomy" id="1333996"/>
    <lineage>
        <taxon>Bacteria</taxon>
        <taxon>Pseudomonadati</taxon>
        <taxon>Pseudomonadota</taxon>
        <taxon>Alphaproteobacteria</taxon>
        <taxon>Hyphomicrobiales</taxon>
        <taxon>Nitrobacteraceae</taxon>
        <taxon>Variibacter</taxon>
    </lineage>
</organism>
<protein>
    <recommendedName>
        <fullName evidence="3">DUF4164 family protein</fullName>
    </recommendedName>
</protein>
<dbReference type="Pfam" id="PF13747">
    <property type="entry name" value="DUF4164"/>
    <property type="match status" value="1"/>
</dbReference>
<keyword evidence="2" id="KW-1185">Reference proteome</keyword>
<dbReference type="KEGG" id="vgo:GJW-30_1_02596"/>
<evidence type="ECO:0008006" key="3">
    <source>
        <dbReference type="Google" id="ProtNLM"/>
    </source>
</evidence>
<dbReference type="AlphaFoldDB" id="A0A0S3PVV3"/>
<gene>
    <name evidence="1" type="ORF">GJW-30_1_02596</name>
</gene>
<evidence type="ECO:0000313" key="2">
    <source>
        <dbReference type="Proteomes" id="UP000236884"/>
    </source>
</evidence>
<sequence length="87" mass="9231">MEAAAKRLSAALDGLEAALERRQEVDGREHALADQVAALGVDRSRLASQLDEQTARATQLGAATREVSRRLDMAMDAVRAVVSGKTG</sequence>
<dbReference type="InterPro" id="IPR025310">
    <property type="entry name" value="DUF4164"/>
</dbReference>